<dbReference type="GeneID" id="14910658"/>
<dbReference type="AlphaFoldDB" id="G0QJZ0"/>
<accession>G0QJZ0</accession>
<reference evidence="1 2" key="1">
    <citation type="submission" date="2011-07" db="EMBL/GenBank/DDBJ databases">
        <authorList>
            <person name="Coyne R."/>
            <person name="Brami D."/>
            <person name="Johnson J."/>
            <person name="Hostetler J."/>
            <person name="Hannick L."/>
            <person name="Clark T."/>
            <person name="Cassidy-Hanley D."/>
            <person name="Inman J."/>
        </authorList>
    </citation>
    <scope>NUCLEOTIDE SEQUENCE [LARGE SCALE GENOMIC DNA]</scope>
    <source>
        <strain evidence="1 2">G5</strain>
    </source>
</reference>
<dbReference type="InParanoid" id="G0QJZ0"/>
<gene>
    <name evidence="1" type="ORF">IMG5_010680</name>
</gene>
<sequence length="159" mass="17700">IFFDTKFSRFSLQAFFSQFYSLFIVSLAQCSSYLGLKANYRLNAAHSCATLPLILQMTLSSLLIHILFSSKSNFSINISVNSPQYFNLNSCANLNASSGTHSILSSSTSSFLGGHSHYLQMFLQQETQPKSTQEEAFISFKKRIECVVSSANKAKSLYS</sequence>
<dbReference type="Proteomes" id="UP000008983">
    <property type="component" value="Unassembled WGS sequence"/>
</dbReference>
<keyword evidence="2" id="KW-1185">Reference proteome</keyword>
<evidence type="ECO:0000313" key="2">
    <source>
        <dbReference type="Proteomes" id="UP000008983"/>
    </source>
</evidence>
<proteinExistence type="predicted"/>
<protein>
    <submittedName>
        <fullName evidence="1">Uncharacterized protein</fullName>
    </submittedName>
</protein>
<dbReference type="EMBL" id="GL983111">
    <property type="protein sequence ID" value="EGR34465.1"/>
    <property type="molecule type" value="Genomic_DNA"/>
</dbReference>
<evidence type="ECO:0000313" key="1">
    <source>
        <dbReference type="EMBL" id="EGR34465.1"/>
    </source>
</evidence>
<feature type="non-terminal residue" evidence="1">
    <location>
        <position position="1"/>
    </location>
</feature>
<dbReference type="RefSeq" id="XP_004039769.1">
    <property type="nucleotide sequence ID" value="XM_004039721.1"/>
</dbReference>
<organism evidence="1 2">
    <name type="scientific">Ichthyophthirius multifiliis</name>
    <name type="common">White spot disease agent</name>
    <name type="synonym">Ich</name>
    <dbReference type="NCBI Taxonomy" id="5932"/>
    <lineage>
        <taxon>Eukaryota</taxon>
        <taxon>Sar</taxon>
        <taxon>Alveolata</taxon>
        <taxon>Ciliophora</taxon>
        <taxon>Intramacronucleata</taxon>
        <taxon>Oligohymenophorea</taxon>
        <taxon>Hymenostomatida</taxon>
        <taxon>Ophryoglenina</taxon>
        <taxon>Ichthyophthirius</taxon>
    </lineage>
</organism>
<name>G0QJZ0_ICHMU</name>